<feature type="domain" description="Thioredoxin" evidence="6">
    <location>
        <begin position="16"/>
        <end position="205"/>
    </location>
</feature>
<accession>A0ABY5SZ21</accession>
<dbReference type="Proteomes" id="UP001064879">
    <property type="component" value="Chromosome"/>
</dbReference>
<reference evidence="7" key="1">
    <citation type="submission" date="2022-03" db="EMBL/GenBank/DDBJ databases">
        <title>Brevibacterium spongiae sp. nov., isolated from marine sponge.</title>
        <authorList>
            <person name="Li Z."/>
            <person name="Zhang M."/>
        </authorList>
    </citation>
    <scope>NUCLEOTIDE SEQUENCE</scope>
    <source>
        <strain evidence="7">WHS-Z9</strain>
    </source>
</reference>
<evidence type="ECO:0000256" key="5">
    <source>
        <dbReference type="ARBA" id="ARBA00023284"/>
    </source>
</evidence>
<keyword evidence="5" id="KW-0676">Redox-active center</keyword>
<evidence type="ECO:0000256" key="3">
    <source>
        <dbReference type="ARBA" id="ARBA00023002"/>
    </source>
</evidence>
<sequence>MIGVAALVLVVLLAFNGRSDETPEQAVPSESESADLLVRDDSPRLAEGEEAVFVEFLDFECEACLSLYPVIENLREEYDGRVTFVVRYMPLHGNSLNAALAAEAAAEQGEFEAMYQRLFDTAEEWGHQESSQRNVFFGYAKELGLDMDAFTAAYDDPTTLERIEQSRKDGQALGITGTPTFFLDGERLQPQSVSDLEEAFDDALQG</sequence>
<evidence type="ECO:0000259" key="6">
    <source>
        <dbReference type="PROSITE" id="PS51352"/>
    </source>
</evidence>
<dbReference type="InterPro" id="IPR013766">
    <property type="entry name" value="Thioredoxin_domain"/>
</dbReference>
<protein>
    <submittedName>
        <fullName evidence="7">DsbA family protein</fullName>
    </submittedName>
</protein>
<organism evidence="7 8">
    <name type="scientific">Brevibacterium spongiae</name>
    <dbReference type="NCBI Taxonomy" id="2909672"/>
    <lineage>
        <taxon>Bacteria</taxon>
        <taxon>Bacillati</taxon>
        <taxon>Actinomycetota</taxon>
        <taxon>Actinomycetes</taxon>
        <taxon>Micrococcales</taxon>
        <taxon>Brevibacteriaceae</taxon>
        <taxon>Brevibacterium</taxon>
    </lineage>
</organism>
<keyword evidence="8" id="KW-1185">Reference proteome</keyword>
<evidence type="ECO:0000256" key="1">
    <source>
        <dbReference type="ARBA" id="ARBA00005791"/>
    </source>
</evidence>
<evidence type="ECO:0000313" key="7">
    <source>
        <dbReference type="EMBL" id="UVI37954.1"/>
    </source>
</evidence>
<comment type="similarity">
    <text evidence="1">Belongs to the thioredoxin family. DsbA subfamily.</text>
</comment>
<dbReference type="PANTHER" id="PTHR13887:SF14">
    <property type="entry name" value="DISULFIDE BOND FORMATION PROTEIN D"/>
    <property type="match status" value="1"/>
</dbReference>
<proteinExistence type="inferred from homology"/>
<keyword evidence="3" id="KW-0560">Oxidoreductase</keyword>
<gene>
    <name evidence="7" type="ORF">L1F31_15990</name>
</gene>
<dbReference type="PANTHER" id="PTHR13887">
    <property type="entry name" value="GLUTATHIONE S-TRANSFERASE KAPPA"/>
    <property type="match status" value="1"/>
</dbReference>
<dbReference type="PROSITE" id="PS51352">
    <property type="entry name" value="THIOREDOXIN_2"/>
    <property type="match status" value="1"/>
</dbReference>
<evidence type="ECO:0000256" key="4">
    <source>
        <dbReference type="ARBA" id="ARBA00023157"/>
    </source>
</evidence>
<name>A0ABY5SZ21_9MICO</name>
<evidence type="ECO:0000256" key="2">
    <source>
        <dbReference type="ARBA" id="ARBA00022729"/>
    </source>
</evidence>
<dbReference type="InterPro" id="IPR012336">
    <property type="entry name" value="Thioredoxin-like_fold"/>
</dbReference>
<keyword evidence="4" id="KW-1015">Disulfide bond</keyword>
<dbReference type="SUPFAM" id="SSF52833">
    <property type="entry name" value="Thioredoxin-like"/>
    <property type="match status" value="1"/>
</dbReference>
<dbReference type="Gene3D" id="3.40.30.10">
    <property type="entry name" value="Glutaredoxin"/>
    <property type="match status" value="1"/>
</dbReference>
<keyword evidence="2" id="KW-0732">Signal</keyword>
<dbReference type="InterPro" id="IPR036249">
    <property type="entry name" value="Thioredoxin-like_sf"/>
</dbReference>
<dbReference type="EMBL" id="CP093443">
    <property type="protein sequence ID" value="UVI37954.1"/>
    <property type="molecule type" value="Genomic_DNA"/>
</dbReference>
<evidence type="ECO:0000313" key="8">
    <source>
        <dbReference type="Proteomes" id="UP001064879"/>
    </source>
</evidence>
<dbReference type="Pfam" id="PF13462">
    <property type="entry name" value="Thioredoxin_4"/>
    <property type="match status" value="1"/>
</dbReference>